<evidence type="ECO:0000256" key="8">
    <source>
        <dbReference type="ARBA" id="ARBA00023242"/>
    </source>
</evidence>
<feature type="region of interest" description="Disordered" evidence="11">
    <location>
        <begin position="691"/>
        <end position="732"/>
    </location>
</feature>
<dbReference type="PROSITE" id="PS00633">
    <property type="entry name" value="BROMODOMAIN_1"/>
    <property type="match status" value="1"/>
</dbReference>
<dbReference type="GO" id="GO:0016586">
    <property type="term" value="C:RSC-type complex"/>
    <property type="evidence" value="ECO:0007669"/>
    <property type="project" value="InterPro"/>
</dbReference>
<gene>
    <name evidence="14" type="primary">RSC1_0</name>
    <name evidence="14" type="ORF">Cantr_05271</name>
</gene>
<evidence type="ECO:0000313" key="15">
    <source>
        <dbReference type="Proteomes" id="UP000253472"/>
    </source>
</evidence>
<keyword evidence="2" id="KW-0597">Phosphoprotein</keyword>
<dbReference type="GO" id="GO:0003682">
    <property type="term" value="F:chromatin binding"/>
    <property type="evidence" value="ECO:0007669"/>
    <property type="project" value="InterPro"/>
</dbReference>
<dbReference type="PROSITE" id="PS50014">
    <property type="entry name" value="BROMODOMAIN_2"/>
    <property type="match status" value="2"/>
</dbReference>
<keyword evidence="4" id="KW-0156">Chromatin regulator</keyword>
<comment type="subcellular location">
    <subcellularLocation>
        <location evidence="1">Nucleus</location>
    </subcellularLocation>
</comment>
<dbReference type="STRING" id="5486.A0A367XSP7"/>
<accession>A0A367XSP7</accession>
<dbReference type="InterPro" id="IPR018359">
    <property type="entry name" value="Bromodomain_CS"/>
</dbReference>
<keyword evidence="15" id="KW-1185">Reference proteome</keyword>
<proteinExistence type="inferred from homology"/>
<organism evidence="14 15">
    <name type="scientific">Candida viswanathii</name>
    <dbReference type="NCBI Taxonomy" id="5486"/>
    <lineage>
        <taxon>Eukaryota</taxon>
        <taxon>Fungi</taxon>
        <taxon>Dikarya</taxon>
        <taxon>Ascomycota</taxon>
        <taxon>Saccharomycotina</taxon>
        <taxon>Pichiomycetes</taxon>
        <taxon>Debaryomycetaceae</taxon>
        <taxon>Candida/Lodderomyces clade</taxon>
        <taxon>Candida</taxon>
    </lineage>
</organism>
<dbReference type="PRINTS" id="PR00503">
    <property type="entry name" value="BROMODOMAIN"/>
</dbReference>
<name>A0A367XSP7_9ASCO</name>
<dbReference type="SMART" id="SM00439">
    <property type="entry name" value="BAH"/>
    <property type="match status" value="1"/>
</dbReference>
<comment type="similarity">
    <text evidence="9">Belongs to the RSC1 family.</text>
</comment>
<evidence type="ECO:0000256" key="2">
    <source>
        <dbReference type="ARBA" id="ARBA00022553"/>
    </source>
</evidence>
<keyword evidence="3" id="KW-0677">Repeat</keyword>
<dbReference type="PANTHER" id="PTHR16062:SF21">
    <property type="entry name" value="CHROMATIN STRUCTURE-REMODELING COMPLEX SUBUNIT RSC1-RELATED"/>
    <property type="match status" value="1"/>
</dbReference>
<evidence type="ECO:0000256" key="5">
    <source>
        <dbReference type="ARBA" id="ARBA00023015"/>
    </source>
</evidence>
<evidence type="ECO:0000256" key="1">
    <source>
        <dbReference type="ARBA" id="ARBA00004123"/>
    </source>
</evidence>
<evidence type="ECO:0000256" key="10">
    <source>
        <dbReference type="PROSITE-ProRule" id="PRU00035"/>
    </source>
</evidence>
<dbReference type="EMBL" id="QLNQ01000029">
    <property type="protein sequence ID" value="RCK56663.1"/>
    <property type="molecule type" value="Genomic_DNA"/>
</dbReference>
<dbReference type="SUPFAM" id="SSF47370">
    <property type="entry name" value="Bromodomain"/>
    <property type="match status" value="2"/>
</dbReference>
<protein>
    <submittedName>
        <fullName evidence="14">Chromatin structure-remodeling complex subunit RSC1</fullName>
    </submittedName>
</protein>
<dbReference type="InterPro" id="IPR043151">
    <property type="entry name" value="BAH_sf"/>
</dbReference>
<dbReference type="Gene3D" id="1.20.920.10">
    <property type="entry name" value="Bromodomain-like"/>
    <property type="match status" value="2"/>
</dbReference>
<keyword evidence="7" id="KW-0804">Transcription</keyword>
<feature type="domain" description="BAH" evidence="13">
    <location>
        <begin position="374"/>
        <end position="495"/>
    </location>
</feature>
<keyword evidence="6 10" id="KW-0103">Bromodomain</keyword>
<feature type="compositionally biased region" description="Low complexity" evidence="11">
    <location>
        <begin position="199"/>
        <end position="209"/>
    </location>
</feature>
<dbReference type="FunFam" id="2.30.30.490:FF:000016">
    <property type="entry name" value="RSC complex member"/>
    <property type="match status" value="1"/>
</dbReference>
<evidence type="ECO:0000256" key="4">
    <source>
        <dbReference type="ARBA" id="ARBA00022853"/>
    </source>
</evidence>
<dbReference type="CDD" id="cd05522">
    <property type="entry name" value="Bromo_Rsc1_2_II"/>
    <property type="match status" value="1"/>
</dbReference>
<dbReference type="PANTHER" id="PTHR16062">
    <property type="entry name" value="SWI/SNF-RELATED"/>
    <property type="match status" value="1"/>
</dbReference>
<dbReference type="InterPro" id="IPR036427">
    <property type="entry name" value="Bromodomain-like_sf"/>
</dbReference>
<dbReference type="GO" id="GO:0006368">
    <property type="term" value="P:transcription elongation by RNA polymerase II"/>
    <property type="evidence" value="ECO:0007669"/>
    <property type="project" value="TreeGrafter"/>
</dbReference>
<dbReference type="InterPro" id="IPR001025">
    <property type="entry name" value="BAH_dom"/>
</dbReference>
<dbReference type="InterPro" id="IPR037382">
    <property type="entry name" value="Rsc/polybromo"/>
</dbReference>
<evidence type="ECO:0000259" key="12">
    <source>
        <dbReference type="PROSITE" id="PS50014"/>
    </source>
</evidence>
<sequence length="820" mass="92572">MSERERKKLLNKLQTFLDGVYKIKDNGFLISNTFHTVPLRSGTDYYKVVQNPLSLHAIGRKVKSLKYNTAQEFINDLALISWNARLYNQPESVIYRQAQILKQYIIDVIIAKLKTDKRFNGQGLVYPHIGDLPEDKDNDELIGFSFENSEVTPGPSTAGALKREDYEMSATPQTIEPSVVSLSKPLVSTVGYSTRLAYTAPSATPTPSRTTRRPKENQIESGIRRGRPPIIDKPFETRIKLILKGFKKLRDNNNKLLTKHFDKLPDAKVYSDYYEVIANPISLNEIRVKVRSRKYASVEQFINDLDLMFANAQLYYQDDPYGEEFLDYLQFKKEAHIIIQAELNKSDKEILLSTSSSSDGILRYPLESLEIDGYTYKIGNWVLMKNPADPERPIVGQIFRMWSTEDGKKYCNMCWYYRPEQTCHAVDRLFFMNEVCKTGQYRDHLVDDIIGPCYVIFLTRYQKGDLPEGVIPESAPWFICEFRYNENSHHFNRIRTWKACLPDEVRDDPEQPLVPLPETRKLIKYDSPIKDMLPPNAYQGMDIPDPIPGTANSPPLSGSVFIDAPLPNDDLGQYISSQNVVAVPEHDDPKSTRHAYLFTPISQLKGGGGSTNTVYATTPALPHGTPSHVPAKPISDTLGLAASRIAASTGSALGHPGSNNNNANVNNILPREADKPQFPGTYKLLHEQIQENQAKKQQEQQLQQLQHQQHQQLFRKTTTPTPTSIVPTGTTYHSSTSSYSNLINGGTLAYGLEDDDDSLGELSDLVNKKRKVGPNGESSEEILFYRAPPIQLGGNRIVTTSNFELGHSASYLAWKLNQEK</sequence>
<dbReference type="GO" id="GO:0006338">
    <property type="term" value="P:chromatin remodeling"/>
    <property type="evidence" value="ECO:0007669"/>
    <property type="project" value="InterPro"/>
</dbReference>
<keyword evidence="5" id="KW-0805">Transcription regulation</keyword>
<evidence type="ECO:0000256" key="6">
    <source>
        <dbReference type="ARBA" id="ARBA00023117"/>
    </source>
</evidence>
<dbReference type="Proteomes" id="UP000253472">
    <property type="component" value="Unassembled WGS sequence"/>
</dbReference>
<dbReference type="Pfam" id="PF00439">
    <property type="entry name" value="Bromodomain"/>
    <property type="match status" value="2"/>
</dbReference>
<reference evidence="14 15" key="1">
    <citation type="submission" date="2018-06" db="EMBL/GenBank/DDBJ databases">
        <title>Whole genome sequencing of Candida tropicalis (genome annotated by CSBL at Korea University).</title>
        <authorList>
            <person name="Ahn J."/>
        </authorList>
    </citation>
    <scope>NUCLEOTIDE SEQUENCE [LARGE SCALE GENOMIC DNA]</scope>
    <source>
        <strain evidence="14 15">ATCC 20962</strain>
    </source>
</reference>
<feature type="region of interest" description="Disordered" evidence="11">
    <location>
        <begin position="198"/>
        <end position="227"/>
    </location>
</feature>
<evidence type="ECO:0000256" key="11">
    <source>
        <dbReference type="SAM" id="MobiDB-lite"/>
    </source>
</evidence>
<evidence type="ECO:0000256" key="7">
    <source>
        <dbReference type="ARBA" id="ARBA00023163"/>
    </source>
</evidence>
<dbReference type="InterPro" id="IPR048047">
    <property type="entry name" value="RSC1/2_bromodom"/>
</dbReference>
<dbReference type="InterPro" id="IPR001487">
    <property type="entry name" value="Bromodomain"/>
</dbReference>
<dbReference type="Pfam" id="PF01426">
    <property type="entry name" value="BAH"/>
    <property type="match status" value="1"/>
</dbReference>
<feature type="compositionally biased region" description="Low complexity" evidence="11">
    <location>
        <begin position="699"/>
        <end position="732"/>
    </location>
</feature>
<dbReference type="OrthoDB" id="1742084at2759"/>
<evidence type="ECO:0000256" key="3">
    <source>
        <dbReference type="ARBA" id="ARBA00022737"/>
    </source>
</evidence>
<dbReference type="Gene3D" id="2.30.30.490">
    <property type="match status" value="1"/>
</dbReference>
<dbReference type="AlphaFoldDB" id="A0A367XSP7"/>
<feature type="domain" description="Bromo" evidence="12">
    <location>
        <begin position="44"/>
        <end position="95"/>
    </location>
</feature>
<dbReference type="SMART" id="SM00297">
    <property type="entry name" value="BROMO"/>
    <property type="match status" value="2"/>
</dbReference>
<dbReference type="CDD" id="cd04717">
    <property type="entry name" value="BAH_polybromo"/>
    <property type="match status" value="1"/>
</dbReference>
<evidence type="ECO:0000313" key="14">
    <source>
        <dbReference type="EMBL" id="RCK56663.1"/>
    </source>
</evidence>
<keyword evidence="8" id="KW-0539">Nucleus</keyword>
<evidence type="ECO:0000259" key="13">
    <source>
        <dbReference type="PROSITE" id="PS51038"/>
    </source>
</evidence>
<dbReference type="PROSITE" id="PS51038">
    <property type="entry name" value="BAH"/>
    <property type="match status" value="1"/>
</dbReference>
<feature type="domain" description="Bromo" evidence="12">
    <location>
        <begin position="253"/>
        <end position="323"/>
    </location>
</feature>
<evidence type="ECO:0000256" key="9">
    <source>
        <dbReference type="ARBA" id="ARBA00061403"/>
    </source>
</evidence>
<comment type="caution">
    <text evidence="14">The sequence shown here is derived from an EMBL/GenBank/DDBJ whole genome shotgun (WGS) entry which is preliminary data.</text>
</comment>